<feature type="transmembrane region" description="Helical" evidence="1">
    <location>
        <begin position="6"/>
        <end position="26"/>
    </location>
</feature>
<dbReference type="AlphaFoldDB" id="A0A0H1REU4"/>
<evidence type="ECO:0000313" key="2">
    <source>
        <dbReference type="EMBL" id="KLK93351.1"/>
    </source>
</evidence>
<keyword evidence="1" id="KW-0472">Membrane</keyword>
<evidence type="ECO:0000256" key="1">
    <source>
        <dbReference type="SAM" id="Phobius"/>
    </source>
</evidence>
<sequence length="79" mass="9624">MFMREYYFLVILLETIVALFWCLLHLKRQRLAKQSAWVVEQYLQLKNMGAIVVNIGFWKNAAMLPQFPEFNRRCRLVWE</sequence>
<gene>
    <name evidence="2" type="ORF">AA309_08355</name>
</gene>
<keyword evidence="1" id="KW-0812">Transmembrane</keyword>
<dbReference type="EMBL" id="LCYG01000020">
    <property type="protein sequence ID" value="KLK93351.1"/>
    <property type="molecule type" value="Genomic_DNA"/>
</dbReference>
<keyword evidence="1" id="KW-1133">Transmembrane helix</keyword>
<dbReference type="PATRIC" id="fig|1225564.3.peg.2270"/>
<accession>A0A0H1REU4</accession>
<reference evidence="2 3" key="1">
    <citation type="submission" date="2015-05" db="EMBL/GenBank/DDBJ databases">
        <title>Draft genome sequence of Microvirga vignae strain BR3299, a novel nitrogen fixing bacteria isolated from Brazil semi-aired region.</title>
        <authorList>
            <person name="Zilli J.E."/>
            <person name="Passos S.R."/>
            <person name="Leite J."/>
            <person name="Baldani J.I."/>
            <person name="Xavier G.R."/>
            <person name="Rumjaneck N.G."/>
            <person name="Simoes-Araujo J.L."/>
        </authorList>
    </citation>
    <scope>NUCLEOTIDE SEQUENCE [LARGE SCALE GENOMIC DNA]</scope>
    <source>
        <strain evidence="2 3">BR3299</strain>
    </source>
</reference>
<proteinExistence type="predicted"/>
<evidence type="ECO:0000313" key="3">
    <source>
        <dbReference type="Proteomes" id="UP000035489"/>
    </source>
</evidence>
<name>A0A0H1REU4_9HYPH</name>
<keyword evidence="3" id="KW-1185">Reference proteome</keyword>
<comment type="caution">
    <text evidence="2">The sequence shown here is derived from an EMBL/GenBank/DDBJ whole genome shotgun (WGS) entry which is preliminary data.</text>
</comment>
<organism evidence="2 3">
    <name type="scientific">Microvirga vignae</name>
    <dbReference type="NCBI Taxonomy" id="1225564"/>
    <lineage>
        <taxon>Bacteria</taxon>
        <taxon>Pseudomonadati</taxon>
        <taxon>Pseudomonadota</taxon>
        <taxon>Alphaproteobacteria</taxon>
        <taxon>Hyphomicrobiales</taxon>
        <taxon>Methylobacteriaceae</taxon>
        <taxon>Microvirga</taxon>
    </lineage>
</organism>
<dbReference type="Proteomes" id="UP000035489">
    <property type="component" value="Unassembled WGS sequence"/>
</dbReference>
<protein>
    <submittedName>
        <fullName evidence="2">Uncharacterized protein</fullName>
    </submittedName>
</protein>